<keyword evidence="1" id="KW-0812">Transmembrane</keyword>
<dbReference type="EMBL" id="BK014886">
    <property type="protein sequence ID" value="DAD80701.1"/>
    <property type="molecule type" value="Genomic_DNA"/>
</dbReference>
<organism evidence="2">
    <name type="scientific">Myoviridae sp. ctguh8</name>
    <dbReference type="NCBI Taxonomy" id="2826682"/>
    <lineage>
        <taxon>Viruses</taxon>
        <taxon>Duplodnaviria</taxon>
        <taxon>Heunggongvirae</taxon>
        <taxon>Uroviricota</taxon>
        <taxon>Caudoviricetes</taxon>
    </lineage>
</organism>
<accession>A0A8S5MEF5</accession>
<protein>
    <submittedName>
        <fullName evidence="2">Uncharacterized protein</fullName>
    </submittedName>
</protein>
<evidence type="ECO:0000313" key="2">
    <source>
        <dbReference type="EMBL" id="DAD80701.1"/>
    </source>
</evidence>
<keyword evidence="1" id="KW-1133">Transmembrane helix</keyword>
<name>A0A8S5MEF5_9CAUD</name>
<keyword evidence="1" id="KW-0472">Membrane</keyword>
<feature type="transmembrane region" description="Helical" evidence="1">
    <location>
        <begin position="20"/>
        <end position="41"/>
    </location>
</feature>
<proteinExistence type="predicted"/>
<reference evidence="2" key="1">
    <citation type="journal article" date="2021" name="Proc. Natl. Acad. Sci. U.S.A.">
        <title>A Catalog of Tens of Thousands of Viruses from Human Metagenomes Reveals Hidden Associations with Chronic Diseases.</title>
        <authorList>
            <person name="Tisza M.J."/>
            <person name="Buck C.B."/>
        </authorList>
    </citation>
    <scope>NUCLEOTIDE SEQUENCE</scope>
    <source>
        <strain evidence="2">Ctguh8</strain>
    </source>
</reference>
<sequence length="55" mass="6416">MKFDTVLLIFTLIYALGTDWSIPSCILVMCCSIYVLCCTLPKIRRSYHELKKDKK</sequence>
<evidence type="ECO:0000256" key="1">
    <source>
        <dbReference type="SAM" id="Phobius"/>
    </source>
</evidence>